<sequence>MGVVVVVPVPAGAIMLILKSFAVSTTEVAPADGVTVSVAVGSAGIGPWAATTAVNAVPVGEGVDTPAVMPTGSTDADTVGCNSIVAPLAICTGTGNGEVVSGWMLRVAVY</sequence>
<evidence type="ECO:0000313" key="1">
    <source>
        <dbReference type="EMBL" id="GGO03306.1"/>
    </source>
</evidence>
<dbReference type="Proteomes" id="UP000653480">
    <property type="component" value="Unassembled WGS sequence"/>
</dbReference>
<dbReference type="AlphaFoldDB" id="A0A8H9L8X3"/>
<dbReference type="EMBL" id="BMMN01000002">
    <property type="protein sequence ID" value="GGO03306.1"/>
    <property type="molecule type" value="Genomic_DNA"/>
</dbReference>
<organism evidence="1 2">
    <name type="scientific">Microbispora bryophytorum</name>
    <dbReference type="NCBI Taxonomy" id="1460882"/>
    <lineage>
        <taxon>Bacteria</taxon>
        <taxon>Bacillati</taxon>
        <taxon>Actinomycetota</taxon>
        <taxon>Actinomycetes</taxon>
        <taxon>Streptosporangiales</taxon>
        <taxon>Streptosporangiaceae</taxon>
        <taxon>Microbispora</taxon>
    </lineage>
</organism>
<comment type="caution">
    <text evidence="1">The sequence shown here is derived from an EMBL/GenBank/DDBJ whole genome shotgun (WGS) entry which is preliminary data.</text>
</comment>
<proteinExistence type="predicted"/>
<reference evidence="1" key="1">
    <citation type="journal article" date="2014" name="Int. J. Syst. Evol. Microbiol.">
        <title>Complete genome sequence of Corynebacterium casei LMG S-19264T (=DSM 44701T), isolated from a smear-ripened cheese.</title>
        <authorList>
            <consortium name="US DOE Joint Genome Institute (JGI-PGF)"/>
            <person name="Walter F."/>
            <person name="Albersmeier A."/>
            <person name="Kalinowski J."/>
            <person name="Ruckert C."/>
        </authorList>
    </citation>
    <scope>NUCLEOTIDE SEQUENCE</scope>
    <source>
        <strain evidence="1">CGMCC 4.7138</strain>
    </source>
</reference>
<gene>
    <name evidence="1" type="ORF">GCM10011574_13010</name>
</gene>
<evidence type="ECO:0000313" key="2">
    <source>
        <dbReference type="Proteomes" id="UP000653480"/>
    </source>
</evidence>
<keyword evidence="2" id="KW-1185">Reference proteome</keyword>
<name>A0A8H9L8X3_9ACTN</name>
<accession>A0A8H9L8X3</accession>
<reference evidence="1" key="2">
    <citation type="submission" date="2020-09" db="EMBL/GenBank/DDBJ databases">
        <authorList>
            <person name="Sun Q."/>
            <person name="Zhou Y."/>
        </authorList>
    </citation>
    <scope>NUCLEOTIDE SEQUENCE</scope>
    <source>
        <strain evidence="1">CGMCC 4.7138</strain>
    </source>
</reference>
<protein>
    <submittedName>
        <fullName evidence="1">Uncharacterized protein</fullName>
    </submittedName>
</protein>